<gene>
    <name evidence="2" type="ORF">CXU09_01805</name>
</gene>
<dbReference type="EMBL" id="PJKN01000001">
    <property type="protein sequence ID" value="PNC57821.1"/>
    <property type="molecule type" value="Genomic_DNA"/>
</dbReference>
<feature type="transmembrane region" description="Helical" evidence="1">
    <location>
        <begin position="92"/>
        <end position="114"/>
    </location>
</feature>
<accession>A0AAP8NPV7</accession>
<feature type="transmembrane region" description="Helical" evidence="1">
    <location>
        <begin position="291"/>
        <end position="309"/>
    </location>
</feature>
<feature type="transmembrane region" description="Helical" evidence="1">
    <location>
        <begin position="374"/>
        <end position="395"/>
    </location>
</feature>
<evidence type="ECO:0000313" key="2">
    <source>
        <dbReference type="EMBL" id="PNC57821.1"/>
    </source>
</evidence>
<proteinExistence type="predicted"/>
<feature type="transmembrane region" description="Helical" evidence="1">
    <location>
        <begin position="156"/>
        <end position="176"/>
    </location>
</feature>
<evidence type="ECO:0000256" key="1">
    <source>
        <dbReference type="SAM" id="Phobius"/>
    </source>
</evidence>
<sequence>MRTAFFIPACSMKQSLAARFLFRAVVLAFLVYAMLLTWWTPFTGDSFMHSVFGADHRLAFQPVLERCWWSYMHWNPRLGEFLAIFTATAGKWLFLALNPFVLLSLALMMFFLARGRKVNSGNWRDVLLFTVGALLLLTSSSRPGITMFWLSGGTNYAWSAAIWLGFLCLYRSLWAGTSRIRDTPFSWLWIGGMAFAAGMTNENQIPASLGMLFVYWFYARCRGMVLPCWFFIGWGFHALGGAFLLLAPGNAARLHSETAGGAAVLHSWGERFSAIPELVNAFYEFMPIPKILLAVAAAALILLTVEAGINAWRGKAGRRMCVSLLFILVAHAMAISFFVRVIPAWHAMFSATVLMMTGILGLYGVWMDAVRRRWLPFCVLLAAAGPALWVCSGYLDAFPRIHRQCEERKMFIRHELEQGKKNITVPPYDSVPLAPYVSVMWRMSSGDPDEFINRSVARYLGIESIRVAVPEP</sequence>
<dbReference type="AlphaFoldDB" id="A0AAP8NPV7"/>
<reference evidence="2 3" key="1">
    <citation type="journal article" date="2017" name="BMC Genomics">
        <title>Genome sequencing of 39 Akkermansia muciniphila isolates reveals its population structure, genomic and functional diverisity, and global distribution in mammalian gut microbiotas.</title>
        <authorList>
            <person name="Guo X."/>
            <person name="Li S."/>
            <person name="Zhang J."/>
            <person name="Wu F."/>
            <person name="Li X."/>
            <person name="Wu D."/>
            <person name="Zhang M."/>
            <person name="Ou Z."/>
            <person name="Jie Z."/>
            <person name="Yan Q."/>
            <person name="Li P."/>
            <person name="Yi J."/>
            <person name="Peng Y."/>
        </authorList>
    </citation>
    <scope>NUCLEOTIDE SEQUENCE [LARGE SCALE GENOMIC DNA]</scope>
    <source>
        <strain evidence="2 3">GP43</strain>
    </source>
</reference>
<feature type="transmembrane region" description="Helical" evidence="1">
    <location>
        <begin position="126"/>
        <end position="150"/>
    </location>
</feature>
<feature type="transmembrane region" description="Helical" evidence="1">
    <location>
        <begin position="228"/>
        <end position="247"/>
    </location>
</feature>
<feature type="transmembrane region" description="Helical" evidence="1">
    <location>
        <begin position="20"/>
        <end position="39"/>
    </location>
</feature>
<feature type="transmembrane region" description="Helical" evidence="1">
    <location>
        <begin position="321"/>
        <end position="339"/>
    </location>
</feature>
<dbReference type="Proteomes" id="UP000235914">
    <property type="component" value="Unassembled WGS sequence"/>
</dbReference>
<protein>
    <submittedName>
        <fullName evidence="2">Uncharacterized protein</fullName>
    </submittedName>
</protein>
<keyword evidence="1" id="KW-0812">Transmembrane</keyword>
<dbReference type="InterPro" id="IPR045691">
    <property type="entry name" value="DUF6056"/>
</dbReference>
<feature type="transmembrane region" description="Helical" evidence="1">
    <location>
        <begin position="345"/>
        <end position="367"/>
    </location>
</feature>
<keyword evidence="1" id="KW-0472">Membrane</keyword>
<name>A0AAP8NPV7_9BACT</name>
<keyword evidence="1" id="KW-1133">Transmembrane helix</keyword>
<evidence type="ECO:0000313" key="3">
    <source>
        <dbReference type="Proteomes" id="UP000235914"/>
    </source>
</evidence>
<organism evidence="2 3">
    <name type="scientific">Akkermansia muciniphila</name>
    <dbReference type="NCBI Taxonomy" id="239935"/>
    <lineage>
        <taxon>Bacteria</taxon>
        <taxon>Pseudomonadati</taxon>
        <taxon>Verrucomicrobiota</taxon>
        <taxon>Verrucomicrobiia</taxon>
        <taxon>Verrucomicrobiales</taxon>
        <taxon>Akkermansiaceae</taxon>
        <taxon>Akkermansia</taxon>
    </lineage>
</organism>
<comment type="caution">
    <text evidence="2">The sequence shown here is derived from an EMBL/GenBank/DDBJ whole genome shotgun (WGS) entry which is preliminary data.</text>
</comment>
<dbReference type="Pfam" id="PF19528">
    <property type="entry name" value="DUF6056"/>
    <property type="match status" value="1"/>
</dbReference>